<organism evidence="1 2">
    <name type="scientific">Thalassiosira oceanica</name>
    <name type="common">Marine diatom</name>
    <dbReference type="NCBI Taxonomy" id="159749"/>
    <lineage>
        <taxon>Eukaryota</taxon>
        <taxon>Sar</taxon>
        <taxon>Stramenopiles</taxon>
        <taxon>Ochrophyta</taxon>
        <taxon>Bacillariophyta</taxon>
        <taxon>Coscinodiscophyceae</taxon>
        <taxon>Thalassiosirophycidae</taxon>
        <taxon>Thalassiosirales</taxon>
        <taxon>Thalassiosiraceae</taxon>
        <taxon>Thalassiosira</taxon>
    </lineage>
</organism>
<gene>
    <name evidence="1" type="ORF">THAOC_24300</name>
</gene>
<protein>
    <submittedName>
        <fullName evidence="1">Uncharacterized protein</fullName>
    </submittedName>
</protein>
<dbReference type="EMBL" id="AGNL01032946">
    <property type="protein sequence ID" value="EJK55904.1"/>
    <property type="molecule type" value="Genomic_DNA"/>
</dbReference>
<proteinExistence type="predicted"/>
<dbReference type="Proteomes" id="UP000266841">
    <property type="component" value="Unassembled WGS sequence"/>
</dbReference>
<comment type="caution">
    <text evidence="1">The sequence shown here is derived from an EMBL/GenBank/DDBJ whole genome shotgun (WGS) entry which is preliminary data.</text>
</comment>
<reference evidence="1 2" key="1">
    <citation type="journal article" date="2012" name="Genome Biol.">
        <title>Genome and low-iron response of an oceanic diatom adapted to chronic iron limitation.</title>
        <authorList>
            <person name="Lommer M."/>
            <person name="Specht M."/>
            <person name="Roy A.S."/>
            <person name="Kraemer L."/>
            <person name="Andreson R."/>
            <person name="Gutowska M.A."/>
            <person name="Wolf J."/>
            <person name="Bergner S.V."/>
            <person name="Schilhabel M.B."/>
            <person name="Klostermeier U.C."/>
            <person name="Beiko R.G."/>
            <person name="Rosenstiel P."/>
            <person name="Hippler M."/>
            <person name="Laroche J."/>
        </authorList>
    </citation>
    <scope>NUCLEOTIDE SEQUENCE [LARGE SCALE GENOMIC DNA]</scope>
    <source>
        <strain evidence="1 2">CCMP1005</strain>
    </source>
</reference>
<evidence type="ECO:0000313" key="2">
    <source>
        <dbReference type="Proteomes" id="UP000266841"/>
    </source>
</evidence>
<sequence>TLDFPTLVPPHNGAALLLALLRYDETRPDCSSW</sequence>
<evidence type="ECO:0000313" key="1">
    <source>
        <dbReference type="EMBL" id="EJK55904.1"/>
    </source>
</evidence>
<accession>K0RU30</accession>
<dbReference type="AlphaFoldDB" id="K0RU30"/>
<keyword evidence="2" id="KW-1185">Reference proteome</keyword>
<feature type="non-terminal residue" evidence="1">
    <location>
        <position position="1"/>
    </location>
</feature>
<name>K0RU30_THAOC</name>